<evidence type="ECO:0000256" key="3">
    <source>
        <dbReference type="ARBA" id="ARBA00023239"/>
    </source>
</evidence>
<dbReference type="NCBIfam" id="NF004283">
    <property type="entry name" value="PRK05692.1"/>
    <property type="match status" value="1"/>
</dbReference>
<dbReference type="SUPFAM" id="SSF51569">
    <property type="entry name" value="Aldolase"/>
    <property type="match status" value="1"/>
</dbReference>
<keyword evidence="3" id="KW-0456">Lyase</keyword>
<proteinExistence type="inferred from homology"/>
<dbReference type="PANTHER" id="PTHR42738">
    <property type="entry name" value="HYDROXYMETHYLGLUTARYL-COA LYASE"/>
    <property type="match status" value="1"/>
</dbReference>
<evidence type="ECO:0000313" key="5">
    <source>
        <dbReference type="EMBL" id="SVA80646.1"/>
    </source>
</evidence>
<dbReference type="CDD" id="cd07938">
    <property type="entry name" value="DRE_TIM_HMGL"/>
    <property type="match status" value="1"/>
</dbReference>
<accession>A0A381YUC9</accession>
<dbReference type="InterPro" id="IPR013785">
    <property type="entry name" value="Aldolase_TIM"/>
</dbReference>
<keyword evidence="2" id="KW-0479">Metal-binding</keyword>
<dbReference type="Gene3D" id="3.20.20.70">
    <property type="entry name" value="Aldolase class I"/>
    <property type="match status" value="1"/>
</dbReference>
<evidence type="ECO:0000256" key="2">
    <source>
        <dbReference type="ARBA" id="ARBA00022723"/>
    </source>
</evidence>
<dbReference type="GO" id="GO:0046951">
    <property type="term" value="P:ketone body biosynthetic process"/>
    <property type="evidence" value="ECO:0007669"/>
    <property type="project" value="TreeGrafter"/>
</dbReference>
<reference evidence="5" key="1">
    <citation type="submission" date="2018-05" db="EMBL/GenBank/DDBJ databases">
        <authorList>
            <person name="Lanie J.A."/>
            <person name="Ng W.-L."/>
            <person name="Kazmierczak K.M."/>
            <person name="Andrzejewski T.M."/>
            <person name="Davidsen T.M."/>
            <person name="Wayne K.J."/>
            <person name="Tettelin H."/>
            <person name="Glass J.I."/>
            <person name="Rusch D."/>
            <person name="Podicherti R."/>
            <person name="Tsui H.-C.T."/>
            <person name="Winkler M.E."/>
        </authorList>
    </citation>
    <scope>NUCLEOTIDE SEQUENCE</scope>
</reference>
<dbReference type="EMBL" id="UINC01019088">
    <property type="protein sequence ID" value="SVA80646.1"/>
    <property type="molecule type" value="Genomic_DNA"/>
</dbReference>
<dbReference type="PANTHER" id="PTHR42738:SF7">
    <property type="entry name" value="HYDROXYMETHYLGLUTARYL-COA LYASE"/>
    <property type="match status" value="1"/>
</dbReference>
<sequence>MINRLAQTGIRRIEAVSFVNPKRVPQMADAELVMGAVDRSTGARFSGLALNMKGVERALDAEVDEVRYVVVASETFNQKNQGASIAETLGGLESIAQRVHQSGKVFSAVIAASFGCPFEGEVSTDAVVDIARRLDQMGVNEILLADSIGCAVPSQVRERLTAVQAILDGSVAIGCHFHNTRNTGIANAVAAVESGVRILDASVGGIGGCPFAPRATGNISTEDLCYVLRNMDYETGVDLSGLIEVANWVEGHFDDPLPGQLMKAGIFPDDVLAHQAAQ</sequence>
<feature type="domain" description="Pyruvate carboxyltransferase" evidence="4">
    <location>
        <begin position="1"/>
        <end position="243"/>
    </location>
</feature>
<name>A0A381YUC9_9ZZZZ</name>
<organism evidence="5">
    <name type="scientific">marine metagenome</name>
    <dbReference type="NCBI Taxonomy" id="408172"/>
    <lineage>
        <taxon>unclassified sequences</taxon>
        <taxon>metagenomes</taxon>
        <taxon>ecological metagenomes</taxon>
    </lineage>
</organism>
<dbReference type="GO" id="GO:0004419">
    <property type="term" value="F:hydroxymethylglutaryl-CoA lyase activity"/>
    <property type="evidence" value="ECO:0007669"/>
    <property type="project" value="TreeGrafter"/>
</dbReference>
<gene>
    <name evidence="5" type="ORF">METZ01_LOCUS133500</name>
</gene>
<dbReference type="GO" id="GO:0006552">
    <property type="term" value="P:L-leucine catabolic process"/>
    <property type="evidence" value="ECO:0007669"/>
    <property type="project" value="TreeGrafter"/>
</dbReference>
<evidence type="ECO:0000256" key="1">
    <source>
        <dbReference type="ARBA" id="ARBA00009405"/>
    </source>
</evidence>
<evidence type="ECO:0000259" key="4">
    <source>
        <dbReference type="PROSITE" id="PS50991"/>
    </source>
</evidence>
<dbReference type="AlphaFoldDB" id="A0A381YUC9"/>
<dbReference type="InterPro" id="IPR043594">
    <property type="entry name" value="HMGL"/>
</dbReference>
<dbReference type="Pfam" id="PF00682">
    <property type="entry name" value="HMGL-like"/>
    <property type="match status" value="1"/>
</dbReference>
<dbReference type="InterPro" id="IPR000891">
    <property type="entry name" value="PYR_CT"/>
</dbReference>
<protein>
    <recommendedName>
        <fullName evidence="4">Pyruvate carboxyltransferase domain-containing protein</fullName>
    </recommendedName>
</protein>
<comment type="similarity">
    <text evidence="1">Belongs to the HMG-CoA lyase family.</text>
</comment>
<dbReference type="GO" id="GO:0046872">
    <property type="term" value="F:metal ion binding"/>
    <property type="evidence" value="ECO:0007669"/>
    <property type="project" value="UniProtKB-KW"/>
</dbReference>
<dbReference type="PROSITE" id="PS50991">
    <property type="entry name" value="PYR_CT"/>
    <property type="match status" value="1"/>
</dbReference>